<evidence type="ECO:0000256" key="1">
    <source>
        <dbReference type="SAM" id="Phobius"/>
    </source>
</evidence>
<dbReference type="AlphaFoldDB" id="A0A6M4IS01"/>
<evidence type="ECO:0000313" key="3">
    <source>
        <dbReference type="Proteomes" id="UP000500938"/>
    </source>
</evidence>
<proteinExistence type="predicted"/>
<keyword evidence="1" id="KW-1133">Transmembrane helix</keyword>
<organism evidence="2 3">
    <name type="scientific">Gemmatimonas groenlandica</name>
    <dbReference type="NCBI Taxonomy" id="2732249"/>
    <lineage>
        <taxon>Bacteria</taxon>
        <taxon>Pseudomonadati</taxon>
        <taxon>Gemmatimonadota</taxon>
        <taxon>Gemmatimonadia</taxon>
        <taxon>Gemmatimonadales</taxon>
        <taxon>Gemmatimonadaceae</taxon>
        <taxon>Gemmatimonas</taxon>
    </lineage>
</organism>
<sequence length="145" mass="15162">MPISLEPTERGEQLLLTATNELADVLNAFSLLLGVVSLLMAAVVVVAGKPQKAIIMLALFGGMSLAAFGANIIRLPRWPVTAVVACPSSVVHQLTDPADQGAREQVGFCFRSVPVGVQGQDACAPSQSACSRRVARALACCNFLV</sequence>
<accession>A0A6M4IS01</accession>
<gene>
    <name evidence="2" type="ORF">HKW67_20250</name>
</gene>
<protein>
    <submittedName>
        <fullName evidence="2">Uncharacterized protein</fullName>
    </submittedName>
</protein>
<dbReference type="KEGG" id="ggr:HKW67_20250"/>
<dbReference type="Proteomes" id="UP000500938">
    <property type="component" value="Chromosome"/>
</dbReference>
<feature type="transmembrane region" description="Helical" evidence="1">
    <location>
        <begin position="25"/>
        <end position="47"/>
    </location>
</feature>
<name>A0A6M4IS01_9BACT</name>
<dbReference type="RefSeq" id="WP_171227119.1">
    <property type="nucleotide sequence ID" value="NZ_CP053085.1"/>
</dbReference>
<keyword evidence="3" id="KW-1185">Reference proteome</keyword>
<keyword evidence="1" id="KW-0812">Transmembrane</keyword>
<reference evidence="2 3" key="1">
    <citation type="submission" date="2020-05" db="EMBL/GenBank/DDBJ databases">
        <title>Complete genome sequence of Gemmatimonas greenlandica TET16.</title>
        <authorList>
            <person name="Zeng Y."/>
        </authorList>
    </citation>
    <scope>NUCLEOTIDE SEQUENCE [LARGE SCALE GENOMIC DNA]</scope>
    <source>
        <strain evidence="2 3">TET16</strain>
    </source>
</reference>
<feature type="transmembrane region" description="Helical" evidence="1">
    <location>
        <begin position="54"/>
        <end position="73"/>
    </location>
</feature>
<keyword evidence="1" id="KW-0472">Membrane</keyword>
<evidence type="ECO:0000313" key="2">
    <source>
        <dbReference type="EMBL" id="QJR37684.1"/>
    </source>
</evidence>
<dbReference type="EMBL" id="CP053085">
    <property type="protein sequence ID" value="QJR37684.1"/>
    <property type="molecule type" value="Genomic_DNA"/>
</dbReference>